<evidence type="ECO:0000313" key="3">
    <source>
        <dbReference type="Proteomes" id="UP001595748"/>
    </source>
</evidence>
<dbReference type="PROSITE" id="PS01045">
    <property type="entry name" value="SQUALEN_PHYTOEN_SYN_2"/>
    <property type="match status" value="1"/>
</dbReference>
<dbReference type="SFLD" id="SFLDG01018">
    <property type="entry name" value="Squalene/Phytoene_Synthase_Lik"/>
    <property type="match status" value="1"/>
</dbReference>
<dbReference type="Proteomes" id="UP001595748">
    <property type="component" value="Unassembled WGS sequence"/>
</dbReference>
<sequence>MMTTPPTSALKWCQEVTRTHSKTFYRGSLLYPPGQRHAIWAVYAACRVGDDIADEQTPPEAEANLAVWWQQIQAAYQRQPGDSDMQQALAWAVNTYPVPLAAFAELFEGFCMDLRGTTYHTLDDLKLYCRRVAGVVGFMIAPIGGYRGGDTTLQAALSLGQAMQLTNILRDVGEDLRRGRLYLPRDLLDQFGVREADLHEGHVTPEYAALVQHLSGLAHHWYDEGRSGIPLLEGRARLGVAVAARLYRGILDELAHHHCDNLNRRAVVSGKRKLWLTLQELDVQLTQSILCPIDWAEKQYARLRAG</sequence>
<reference evidence="3" key="1">
    <citation type="journal article" date="2019" name="Int. J. Syst. Evol. Microbiol.">
        <title>The Global Catalogue of Microorganisms (GCM) 10K type strain sequencing project: providing services to taxonomists for standard genome sequencing and annotation.</title>
        <authorList>
            <consortium name="The Broad Institute Genomics Platform"/>
            <consortium name="The Broad Institute Genome Sequencing Center for Infectious Disease"/>
            <person name="Wu L."/>
            <person name="Ma J."/>
        </authorList>
    </citation>
    <scope>NUCLEOTIDE SEQUENCE [LARGE SCALE GENOMIC DNA]</scope>
    <source>
        <strain evidence="3">CCTCC AB 2013263</strain>
    </source>
</reference>
<evidence type="ECO:0000256" key="1">
    <source>
        <dbReference type="ARBA" id="ARBA00022679"/>
    </source>
</evidence>
<dbReference type="SFLD" id="SFLDG01212">
    <property type="entry name" value="Phytoene_synthase_like"/>
    <property type="match status" value="1"/>
</dbReference>
<accession>A0ABV8A8F5</accession>
<dbReference type="PANTHER" id="PTHR31480">
    <property type="entry name" value="BIFUNCTIONAL LYCOPENE CYCLASE/PHYTOENE SYNTHASE"/>
    <property type="match status" value="1"/>
</dbReference>
<dbReference type="InterPro" id="IPR019845">
    <property type="entry name" value="Squalene/phytoene_synthase_CS"/>
</dbReference>
<dbReference type="InterPro" id="IPR033904">
    <property type="entry name" value="Trans_IPPS_HH"/>
</dbReference>
<dbReference type="EMBL" id="JBHRZF010000168">
    <property type="protein sequence ID" value="MFC3862012.1"/>
    <property type="molecule type" value="Genomic_DNA"/>
</dbReference>
<dbReference type="CDD" id="cd00683">
    <property type="entry name" value="Trans_IPPS_HH"/>
    <property type="match status" value="1"/>
</dbReference>
<gene>
    <name evidence="2" type="ORF">ACFOPQ_14680</name>
</gene>
<dbReference type="Gene3D" id="1.10.600.10">
    <property type="entry name" value="Farnesyl Diphosphate Synthase"/>
    <property type="match status" value="1"/>
</dbReference>
<dbReference type="InterPro" id="IPR002060">
    <property type="entry name" value="Squ/phyt_synthse"/>
</dbReference>
<proteinExistence type="predicted"/>
<protein>
    <submittedName>
        <fullName evidence="2">Phytoene/squalene synthase family protein</fullName>
    </submittedName>
</protein>
<keyword evidence="3" id="KW-1185">Reference proteome</keyword>
<dbReference type="InterPro" id="IPR008949">
    <property type="entry name" value="Isoprenoid_synthase_dom_sf"/>
</dbReference>
<dbReference type="InterPro" id="IPR044843">
    <property type="entry name" value="Trans_IPPS_bact-type"/>
</dbReference>
<keyword evidence="1" id="KW-0808">Transferase</keyword>
<dbReference type="SFLD" id="SFLDS00005">
    <property type="entry name" value="Isoprenoid_Synthase_Type_I"/>
    <property type="match status" value="1"/>
</dbReference>
<name>A0ABV8A8F5_9DEIO</name>
<dbReference type="SUPFAM" id="SSF48576">
    <property type="entry name" value="Terpenoid synthases"/>
    <property type="match status" value="1"/>
</dbReference>
<comment type="caution">
    <text evidence="2">The sequence shown here is derived from an EMBL/GenBank/DDBJ whole genome shotgun (WGS) entry which is preliminary data.</text>
</comment>
<organism evidence="2 3">
    <name type="scientific">Deinococcus antarcticus</name>
    <dbReference type="NCBI Taxonomy" id="1298767"/>
    <lineage>
        <taxon>Bacteria</taxon>
        <taxon>Thermotogati</taxon>
        <taxon>Deinococcota</taxon>
        <taxon>Deinococci</taxon>
        <taxon>Deinococcales</taxon>
        <taxon>Deinococcaceae</taxon>
        <taxon>Deinococcus</taxon>
    </lineage>
</organism>
<evidence type="ECO:0000313" key="2">
    <source>
        <dbReference type="EMBL" id="MFC3862012.1"/>
    </source>
</evidence>
<dbReference type="RefSeq" id="WP_380079471.1">
    <property type="nucleotide sequence ID" value="NZ_JBHRZF010000168.1"/>
</dbReference>
<dbReference type="Pfam" id="PF00494">
    <property type="entry name" value="SQS_PSY"/>
    <property type="match status" value="1"/>
</dbReference>